<dbReference type="KEGG" id="nps:KRR39_15450"/>
<proteinExistence type="predicted"/>
<organism evidence="1 2">
    <name type="scientific">Nocardioides panacis</name>
    <dbReference type="NCBI Taxonomy" id="2849501"/>
    <lineage>
        <taxon>Bacteria</taxon>
        <taxon>Bacillati</taxon>
        <taxon>Actinomycetota</taxon>
        <taxon>Actinomycetes</taxon>
        <taxon>Propionibacteriales</taxon>
        <taxon>Nocardioidaceae</taxon>
        <taxon>Nocardioides</taxon>
    </lineage>
</organism>
<dbReference type="RefSeq" id="WP_216938246.1">
    <property type="nucleotide sequence ID" value="NZ_CP077062.1"/>
</dbReference>
<reference evidence="1" key="1">
    <citation type="submission" date="2021-06" db="EMBL/GenBank/DDBJ databases">
        <title>Complete genome sequence of Nocardioides sp. G188.</title>
        <authorList>
            <person name="Im W.-T."/>
        </authorList>
    </citation>
    <scope>NUCLEOTIDE SEQUENCE</scope>
    <source>
        <strain evidence="1">G188</strain>
    </source>
</reference>
<sequence length="99" mass="11384">MSPDDVRRVALALDGATERDHHGFPSFRTARRIFVTVPDPEHLHVMLGEEDIRAAVAEWPRWCEEKWWGRTLSAVRVSLPDCDPAVVAELVEDAWRRHS</sequence>
<dbReference type="AlphaFoldDB" id="A0A975XZ47"/>
<evidence type="ECO:0000313" key="1">
    <source>
        <dbReference type="EMBL" id="QWZ06904.1"/>
    </source>
</evidence>
<evidence type="ECO:0000313" key="2">
    <source>
        <dbReference type="Proteomes" id="UP000683575"/>
    </source>
</evidence>
<dbReference type="InterPro" id="IPR058532">
    <property type="entry name" value="YjbR/MT2646/Rv2570-like"/>
</dbReference>
<dbReference type="GO" id="GO:0003677">
    <property type="term" value="F:DNA binding"/>
    <property type="evidence" value="ECO:0007669"/>
    <property type="project" value="UniProtKB-KW"/>
</dbReference>
<name>A0A975XZ47_9ACTN</name>
<gene>
    <name evidence="1" type="ORF">KRR39_15450</name>
</gene>
<protein>
    <submittedName>
        <fullName evidence="1">MmcQ/YjbR family DNA-binding protein</fullName>
    </submittedName>
</protein>
<dbReference type="Proteomes" id="UP000683575">
    <property type="component" value="Chromosome"/>
</dbReference>
<keyword evidence="1" id="KW-0238">DNA-binding</keyword>
<accession>A0A975XZ47</accession>
<dbReference type="EMBL" id="CP077062">
    <property type="protein sequence ID" value="QWZ06904.1"/>
    <property type="molecule type" value="Genomic_DNA"/>
</dbReference>
<dbReference type="Pfam" id="PF04237">
    <property type="entry name" value="YjbR"/>
    <property type="match status" value="1"/>
</dbReference>
<keyword evidence="2" id="KW-1185">Reference proteome</keyword>